<reference evidence="2" key="1">
    <citation type="submission" date="2022-11" db="UniProtKB">
        <authorList>
            <consortium name="WormBaseParasite"/>
        </authorList>
    </citation>
    <scope>IDENTIFICATION</scope>
</reference>
<name>A0A914N3T9_MELIC</name>
<dbReference type="WBParaSite" id="Minc3s03473g33942">
    <property type="protein sequence ID" value="Minc3s03473g33942"/>
    <property type="gene ID" value="Minc3s03473g33942"/>
</dbReference>
<accession>A0A914N3T9</accession>
<proteinExistence type="predicted"/>
<keyword evidence="1" id="KW-1185">Reference proteome</keyword>
<sequence>MFIYLQCFKYIHSTIIKRVIKIDANTRIVHLVARICCSIPLLRASSTSSVFTFLHKFNTLVQGTDVSKDSPAVKNRSKAKSRR</sequence>
<dbReference type="Proteomes" id="UP000887563">
    <property type="component" value="Unplaced"/>
</dbReference>
<dbReference type="AlphaFoldDB" id="A0A914N3T9"/>
<protein>
    <submittedName>
        <fullName evidence="2">Candidate secreted effector</fullName>
    </submittedName>
</protein>
<evidence type="ECO:0000313" key="2">
    <source>
        <dbReference type="WBParaSite" id="Minc3s03473g33942"/>
    </source>
</evidence>
<evidence type="ECO:0000313" key="1">
    <source>
        <dbReference type="Proteomes" id="UP000887563"/>
    </source>
</evidence>
<organism evidence="1 2">
    <name type="scientific">Meloidogyne incognita</name>
    <name type="common">Southern root-knot nematode worm</name>
    <name type="synonym">Oxyuris incognita</name>
    <dbReference type="NCBI Taxonomy" id="6306"/>
    <lineage>
        <taxon>Eukaryota</taxon>
        <taxon>Metazoa</taxon>
        <taxon>Ecdysozoa</taxon>
        <taxon>Nematoda</taxon>
        <taxon>Chromadorea</taxon>
        <taxon>Rhabditida</taxon>
        <taxon>Tylenchina</taxon>
        <taxon>Tylenchomorpha</taxon>
        <taxon>Tylenchoidea</taxon>
        <taxon>Meloidogynidae</taxon>
        <taxon>Meloidogyninae</taxon>
        <taxon>Meloidogyne</taxon>
        <taxon>Meloidogyne incognita group</taxon>
    </lineage>
</organism>